<comment type="pathway">
    <text evidence="1">Siderophore biosynthesis.</text>
</comment>
<dbReference type="AlphaFoldDB" id="A0A2M8W046"/>
<dbReference type="RefSeq" id="WP_100369761.1">
    <property type="nucleotide sequence ID" value="NZ_PGTY01000005.1"/>
</dbReference>
<dbReference type="PANTHER" id="PTHR34384:SF6">
    <property type="entry name" value="STAPHYLOFERRIN B SYNTHASE"/>
    <property type="match status" value="1"/>
</dbReference>
<evidence type="ECO:0000259" key="3">
    <source>
        <dbReference type="Pfam" id="PF06276"/>
    </source>
</evidence>
<dbReference type="PANTHER" id="PTHR34384">
    <property type="entry name" value="L-2,3-DIAMINOPROPANOATE--CITRATE LIGASE"/>
    <property type="match status" value="1"/>
</dbReference>
<dbReference type="GO" id="GO:0019290">
    <property type="term" value="P:siderophore biosynthetic process"/>
    <property type="evidence" value="ECO:0007669"/>
    <property type="project" value="InterPro"/>
</dbReference>
<feature type="domain" description="Aerobactin siderophore biosynthesis IucA/IucC-like C-terminal" evidence="3">
    <location>
        <begin position="393"/>
        <end position="552"/>
    </location>
</feature>
<name>A0A2M8W046_9RHOB</name>
<dbReference type="OrthoDB" id="495728at2"/>
<dbReference type="Pfam" id="PF06276">
    <property type="entry name" value="FhuF"/>
    <property type="match status" value="1"/>
</dbReference>
<evidence type="ECO:0000313" key="4">
    <source>
        <dbReference type="EMBL" id="PJI84284.1"/>
    </source>
</evidence>
<protein>
    <submittedName>
        <fullName evidence="4">Aerobactin synthase</fullName>
    </submittedName>
</protein>
<evidence type="ECO:0000259" key="2">
    <source>
        <dbReference type="Pfam" id="PF04183"/>
    </source>
</evidence>
<dbReference type="InterPro" id="IPR022770">
    <property type="entry name" value="IucA/IucC-like_C"/>
</dbReference>
<comment type="caution">
    <text evidence="4">The sequence shown here is derived from an EMBL/GenBank/DDBJ whole genome shotgun (WGS) entry which is preliminary data.</text>
</comment>
<accession>A0A2M8W046</accession>
<proteinExistence type="predicted"/>
<dbReference type="EMBL" id="PGTY01000005">
    <property type="protein sequence ID" value="PJI84284.1"/>
    <property type="molecule type" value="Genomic_DNA"/>
</dbReference>
<dbReference type="Gene3D" id="6.10.250.3370">
    <property type="match status" value="1"/>
</dbReference>
<keyword evidence="5" id="KW-1185">Reference proteome</keyword>
<sequence length="595" mass="65490">MSAPFDHARRRLLAKMLSELTWEEVLHPEGTDHYRLPLASGPTYRFRAMRGIWDNLDIDPGSLSLDNSAHPCPLQFAVNAQTELGMTPATHATFLRELSNTLRQDIELLRLYGSATADEMIHWPTTKLHAALNGHPKAVANKGRLGWGSADLDAYAPEYARPIQLSWLAIHRNLLRSGRSDSMDNTALLDRAIGAKPAETLRQKAGAAGARPEDHVLMPVHPWQMQAHLAQAFTVELSQNQIIDLGLHGPDFVATPSIRTLTPATGGPFDVKLSLGILNTSAWRGMPGKYIEHGGAISDWLTGLVNDDPVLKPCVTVLREVAGDWVRHPLIAACPDAPYRHHELLGALWRENADHRAGPGQRAVMASALFHEGACGTPLAVAYANKAGMPIDTWLAALFEVTVVPLWHMLCRYGVGFIAHGQNITVILENNMPVGMAVKDFQGDLDLVDQDFPEMADLDPAIRALLPRKPPAYIVHDIQTAHFITVLRFLSAALSRSGALAEDRFYALLAKTLRTYATAHPELADRQQMFDLFAPLMPKVCINRVRFAIGYEDSAERPLPARGTDLTNPLWTMPDGPIVSTSNRYARTAQTTDIS</sequence>
<dbReference type="Gene3D" id="1.10.510.40">
    <property type="match status" value="1"/>
</dbReference>
<reference evidence="4 5" key="1">
    <citation type="submission" date="2017-11" db="EMBL/GenBank/DDBJ databases">
        <title>Genomic Encyclopedia of Archaeal and Bacterial Type Strains, Phase II (KMG-II): From Individual Species to Whole Genera.</title>
        <authorList>
            <person name="Goeker M."/>
        </authorList>
    </citation>
    <scope>NUCLEOTIDE SEQUENCE [LARGE SCALE GENOMIC DNA]</scope>
    <source>
        <strain evidence="4 5">DSM 29128</strain>
    </source>
</reference>
<dbReference type="Gene3D" id="3.30.310.280">
    <property type="match status" value="1"/>
</dbReference>
<feature type="domain" description="Aerobactin siderophore biosynthesis IucA/IucC N-terminal" evidence="2">
    <location>
        <begin position="131"/>
        <end position="371"/>
    </location>
</feature>
<gene>
    <name evidence="4" type="ORF">BC777_3825</name>
</gene>
<evidence type="ECO:0000313" key="5">
    <source>
        <dbReference type="Proteomes" id="UP000228531"/>
    </source>
</evidence>
<dbReference type="GO" id="GO:0016881">
    <property type="term" value="F:acid-amino acid ligase activity"/>
    <property type="evidence" value="ECO:0007669"/>
    <property type="project" value="UniProtKB-ARBA"/>
</dbReference>
<dbReference type="Pfam" id="PF04183">
    <property type="entry name" value="IucA_IucC"/>
    <property type="match status" value="1"/>
</dbReference>
<evidence type="ECO:0000256" key="1">
    <source>
        <dbReference type="ARBA" id="ARBA00004924"/>
    </source>
</evidence>
<dbReference type="Proteomes" id="UP000228531">
    <property type="component" value="Unassembled WGS sequence"/>
</dbReference>
<dbReference type="InterPro" id="IPR007310">
    <property type="entry name" value="Aerobactin_biosyn_IucA/IucC_N"/>
</dbReference>
<organism evidence="4 5">
    <name type="scientific">Yoonia maricola</name>
    <dbReference type="NCBI Taxonomy" id="420999"/>
    <lineage>
        <taxon>Bacteria</taxon>
        <taxon>Pseudomonadati</taxon>
        <taxon>Pseudomonadota</taxon>
        <taxon>Alphaproteobacteria</taxon>
        <taxon>Rhodobacterales</taxon>
        <taxon>Paracoccaceae</taxon>
        <taxon>Yoonia</taxon>
    </lineage>
</organism>
<dbReference type="InterPro" id="IPR037455">
    <property type="entry name" value="LucA/IucC-like"/>
</dbReference>